<dbReference type="Proteomes" id="UP000092445">
    <property type="component" value="Unassembled WGS sequence"/>
</dbReference>
<proteinExistence type="predicted"/>
<dbReference type="EnsemblMetazoa" id="GPAI022716-RA">
    <property type="protein sequence ID" value="GPAI022716-PA"/>
    <property type="gene ID" value="GPAI022716"/>
</dbReference>
<protein>
    <submittedName>
        <fullName evidence="1">Uncharacterized protein</fullName>
    </submittedName>
</protein>
<sequence>MNETRMRDTLRVRGDVFKTFESARDEERKIKYINTTQREGDSMIEAPLKLSLCLQCKPPKHNSSLKTKLKEIAKSAFRKPSFAFKIRFTLRIADNSERVYEDELLNALKF</sequence>
<keyword evidence="2" id="KW-1185">Reference proteome</keyword>
<evidence type="ECO:0000313" key="2">
    <source>
        <dbReference type="Proteomes" id="UP000092445"/>
    </source>
</evidence>
<accession>A0A1A9ZRI2</accession>
<evidence type="ECO:0000313" key="1">
    <source>
        <dbReference type="EnsemblMetazoa" id="GPAI022716-PA"/>
    </source>
</evidence>
<dbReference type="AlphaFoldDB" id="A0A1A9ZRI2"/>
<reference evidence="1" key="2">
    <citation type="submission" date="2020-05" db="UniProtKB">
        <authorList>
            <consortium name="EnsemblMetazoa"/>
        </authorList>
    </citation>
    <scope>IDENTIFICATION</scope>
    <source>
        <strain evidence="1">IAEA</strain>
    </source>
</reference>
<name>A0A1A9ZRI2_GLOPL</name>
<reference evidence="2" key="1">
    <citation type="submission" date="2014-03" db="EMBL/GenBank/DDBJ databases">
        <authorList>
            <person name="Aksoy S."/>
            <person name="Warren W."/>
            <person name="Wilson R.K."/>
        </authorList>
    </citation>
    <scope>NUCLEOTIDE SEQUENCE [LARGE SCALE GENOMIC DNA]</scope>
    <source>
        <strain evidence="2">IAEA</strain>
    </source>
</reference>
<dbReference type="VEuPathDB" id="VectorBase:GPAI022716"/>
<organism evidence="1 2">
    <name type="scientific">Glossina pallidipes</name>
    <name type="common">Tsetse fly</name>
    <dbReference type="NCBI Taxonomy" id="7398"/>
    <lineage>
        <taxon>Eukaryota</taxon>
        <taxon>Metazoa</taxon>
        <taxon>Ecdysozoa</taxon>
        <taxon>Arthropoda</taxon>
        <taxon>Hexapoda</taxon>
        <taxon>Insecta</taxon>
        <taxon>Pterygota</taxon>
        <taxon>Neoptera</taxon>
        <taxon>Endopterygota</taxon>
        <taxon>Diptera</taxon>
        <taxon>Brachycera</taxon>
        <taxon>Muscomorpha</taxon>
        <taxon>Hippoboscoidea</taxon>
        <taxon>Glossinidae</taxon>
        <taxon>Glossina</taxon>
    </lineage>
</organism>